<dbReference type="RefSeq" id="WP_131498084.1">
    <property type="nucleotide sequence ID" value="NZ_SJKC01000003.1"/>
</dbReference>
<organism evidence="2 3">
    <name type="scientific">Kribbella speibonae</name>
    <dbReference type="NCBI Taxonomy" id="1572660"/>
    <lineage>
        <taxon>Bacteria</taxon>
        <taxon>Bacillati</taxon>
        <taxon>Actinomycetota</taxon>
        <taxon>Actinomycetes</taxon>
        <taxon>Propionibacteriales</taxon>
        <taxon>Kribbellaceae</taxon>
        <taxon>Kribbella</taxon>
    </lineage>
</organism>
<dbReference type="EMBL" id="SJKC01000003">
    <property type="protein sequence ID" value="TCC36258.1"/>
    <property type="molecule type" value="Genomic_DNA"/>
</dbReference>
<evidence type="ECO:0000313" key="2">
    <source>
        <dbReference type="EMBL" id="TCC36258.1"/>
    </source>
</evidence>
<gene>
    <name evidence="2" type="ORF">E0H92_26740</name>
</gene>
<proteinExistence type="predicted"/>
<dbReference type="AlphaFoldDB" id="A0A4R0IXH6"/>
<feature type="compositionally biased region" description="Basic and acidic residues" evidence="1">
    <location>
        <begin position="81"/>
        <end position="98"/>
    </location>
</feature>
<reference evidence="2 3" key="1">
    <citation type="submission" date="2019-02" db="EMBL/GenBank/DDBJ databases">
        <title>Kribbella capetownensis sp. nov. and Kribbella speibonae sp. nov., isolated from soil.</title>
        <authorList>
            <person name="Curtis S.M."/>
            <person name="Norton I."/>
            <person name="Everest G.J."/>
            <person name="Meyers P.R."/>
        </authorList>
    </citation>
    <scope>NUCLEOTIDE SEQUENCE [LARGE SCALE GENOMIC DNA]</scope>
    <source>
        <strain evidence="2 3">YM55</strain>
    </source>
</reference>
<comment type="caution">
    <text evidence="2">The sequence shown here is derived from an EMBL/GenBank/DDBJ whole genome shotgun (WGS) entry which is preliminary data.</text>
</comment>
<dbReference type="Proteomes" id="UP000294225">
    <property type="component" value="Unassembled WGS sequence"/>
</dbReference>
<evidence type="ECO:0000256" key="1">
    <source>
        <dbReference type="SAM" id="MobiDB-lite"/>
    </source>
</evidence>
<sequence>MPPAARGVVAGALGDVHQGVHRRDLLDLLGDRDVRGQPRKGLVVEPDSNESRDNRVRTLPEPIRVEDTIVSVPATAPGDPEAGRNVDQDRAVGIRETD</sequence>
<feature type="region of interest" description="Disordered" evidence="1">
    <location>
        <begin position="73"/>
        <end position="98"/>
    </location>
</feature>
<evidence type="ECO:0000313" key="3">
    <source>
        <dbReference type="Proteomes" id="UP000294225"/>
    </source>
</evidence>
<protein>
    <submittedName>
        <fullName evidence="2">Uncharacterized protein</fullName>
    </submittedName>
</protein>
<name>A0A4R0IXH6_9ACTN</name>
<accession>A0A4R0IXH6</accession>